<comment type="caution">
    <text evidence="1">The sequence shown here is derived from an EMBL/GenBank/DDBJ whole genome shotgun (WGS) entry which is preliminary data.</text>
</comment>
<gene>
    <name evidence="1" type="ORF">ABW02_05160</name>
</gene>
<dbReference type="Pfam" id="PF06691">
    <property type="entry name" value="DUF1189"/>
    <property type="match status" value="1"/>
</dbReference>
<dbReference type="Proteomes" id="UP000036045">
    <property type="component" value="Unassembled WGS sequence"/>
</dbReference>
<dbReference type="OrthoDB" id="2287686at2"/>
<name>A0A0J1INQ8_NIACI</name>
<dbReference type="InterPro" id="IPR009574">
    <property type="entry name" value="DUF1189"/>
</dbReference>
<organism evidence="1 2">
    <name type="scientific">Niallia circulans</name>
    <name type="common">Bacillus circulans</name>
    <dbReference type="NCBI Taxonomy" id="1397"/>
    <lineage>
        <taxon>Bacteria</taxon>
        <taxon>Bacillati</taxon>
        <taxon>Bacillota</taxon>
        <taxon>Bacilli</taxon>
        <taxon>Bacillales</taxon>
        <taxon>Bacillaceae</taxon>
        <taxon>Niallia</taxon>
    </lineage>
</organism>
<evidence type="ECO:0000313" key="2">
    <source>
        <dbReference type="Proteomes" id="UP000036045"/>
    </source>
</evidence>
<dbReference type="EMBL" id="LDPH01000003">
    <property type="protein sequence ID" value="KLV27543.1"/>
    <property type="molecule type" value="Genomic_DNA"/>
</dbReference>
<proteinExistence type="predicted"/>
<reference evidence="1 2" key="1">
    <citation type="submission" date="2015-05" db="EMBL/GenBank/DDBJ databases">
        <title>Whole genome sequence and identification of bacterial endophytes from Costus igneus.</title>
        <authorList>
            <person name="Lee Y.P."/>
            <person name="Gan H.M."/>
            <person name="Eng W."/>
            <person name="Wheatley M.S."/>
            <person name="Caraballo A."/>
            <person name="Polter S."/>
            <person name="Savka M.A."/>
            <person name="Hudson A.O."/>
        </authorList>
    </citation>
    <scope>NUCLEOTIDE SEQUENCE [LARGE SCALE GENOMIC DNA]</scope>
    <source>
        <strain evidence="1 2">RIT379</strain>
    </source>
</reference>
<dbReference type="AlphaFoldDB" id="A0A0J1INQ8"/>
<dbReference type="RefSeq" id="WP_047940862.1">
    <property type="nucleotide sequence ID" value="NZ_CP053315.1"/>
</dbReference>
<dbReference type="PATRIC" id="fig|1397.4.peg.3136"/>
<sequence>MKKSEPFLMQYFKSIITPTNVFKGKNLLTWPKMIFLFIFLIACMMMPTSIQMAKLTNFPFEFLFPQTAELITDDFAKSLSSKQVKNGKLVGIDSQYTEETGGNVIAIDKDNKYQMTGEDQTIAIKGYENAIVFKEDYAVIAEENGFGFQLYYPMNEEKYPFKIENKEDVLRYIGTLWYVQNKAFLLPILLLLLAGVYTAMNVVQFLFMSLVLWLTKKSNITDIRTFKEAATIVLNAAGLPTILAVIYGFIQFDVATFIMIQGLGTVLMIAFAFFRTGFKEKRLKIDSDKA</sequence>
<evidence type="ECO:0000313" key="1">
    <source>
        <dbReference type="EMBL" id="KLV27543.1"/>
    </source>
</evidence>
<keyword evidence="2" id="KW-1185">Reference proteome</keyword>
<accession>A0A0J1INQ8</accession>
<protein>
    <submittedName>
        <fullName evidence="1">Uncharacterized protein</fullName>
    </submittedName>
</protein>